<organism evidence="2 3">
    <name type="scientific">Mugilogobius chulae</name>
    <name type="common">yellowstripe goby</name>
    <dbReference type="NCBI Taxonomy" id="88201"/>
    <lineage>
        <taxon>Eukaryota</taxon>
        <taxon>Metazoa</taxon>
        <taxon>Chordata</taxon>
        <taxon>Craniata</taxon>
        <taxon>Vertebrata</taxon>
        <taxon>Euteleostomi</taxon>
        <taxon>Actinopterygii</taxon>
        <taxon>Neopterygii</taxon>
        <taxon>Teleostei</taxon>
        <taxon>Neoteleostei</taxon>
        <taxon>Acanthomorphata</taxon>
        <taxon>Gobiaria</taxon>
        <taxon>Gobiiformes</taxon>
        <taxon>Gobioidei</taxon>
        <taxon>Gobiidae</taxon>
        <taxon>Gobionellinae</taxon>
        <taxon>Mugilogobius</taxon>
    </lineage>
</organism>
<evidence type="ECO:0000256" key="1">
    <source>
        <dbReference type="SAM" id="MobiDB-lite"/>
    </source>
</evidence>
<feature type="compositionally biased region" description="Basic and acidic residues" evidence="1">
    <location>
        <begin position="14"/>
        <end position="30"/>
    </location>
</feature>
<feature type="region of interest" description="Disordered" evidence="1">
    <location>
        <begin position="329"/>
        <end position="352"/>
    </location>
</feature>
<proteinExistence type="predicted"/>
<feature type="compositionally biased region" description="Basic residues" evidence="1">
    <location>
        <begin position="51"/>
        <end position="61"/>
    </location>
</feature>
<accession>A0AAW0PJV9</accession>
<feature type="compositionally biased region" description="Basic and acidic residues" evidence="1">
    <location>
        <begin position="283"/>
        <end position="314"/>
    </location>
</feature>
<reference evidence="3" key="1">
    <citation type="submission" date="2024-04" db="EMBL/GenBank/DDBJ databases">
        <title>Salinicola lusitanus LLJ914,a marine bacterium isolated from the Okinawa Trough.</title>
        <authorList>
            <person name="Li J."/>
        </authorList>
    </citation>
    <scope>NUCLEOTIDE SEQUENCE [LARGE SCALE GENOMIC DNA]</scope>
</reference>
<protein>
    <submittedName>
        <fullName evidence="2">Uncharacterized protein</fullName>
    </submittedName>
</protein>
<feature type="region of interest" description="Disordered" evidence="1">
    <location>
        <begin position="136"/>
        <end position="158"/>
    </location>
</feature>
<name>A0AAW0PJV9_9GOBI</name>
<feature type="region of interest" description="Disordered" evidence="1">
    <location>
        <begin position="1"/>
        <end position="71"/>
    </location>
</feature>
<sequence length="352" mass="41211">MCSLKATIRKQKPLKIEVRQRHEGEEKSDPKPSTSKQASREEQNRNSNNKNNRRTNSCRHSRQVERIRGKRKSLKKLKLMRWTIKSLETIFQDTKTNLEAAMRRAHCAEDRQKLKSILKSLLDSFKATRKEHKAFTTELRQSTTEEEEGDQDSLSQMNDSLCRNAGQDKIMGQTQESSEQESRPNKLQQEKKQKSQSIDSINKPQEKQEQRRAENDSLLRKLKHESDLNASLTNELENVKKELEDMRTLCESFERKTCVTKLHNKMLEDSLKATRKELQDTKVELSKLEQKSTKEAREEEQRKKNTTEKEKGENKLVVQEVEPYIQDINSIGSEKRQTQTRPEGRVVEEFLS</sequence>
<dbReference type="AlphaFoldDB" id="A0AAW0PJV9"/>
<evidence type="ECO:0000313" key="3">
    <source>
        <dbReference type="Proteomes" id="UP001460270"/>
    </source>
</evidence>
<evidence type="ECO:0000313" key="2">
    <source>
        <dbReference type="EMBL" id="KAK7930060.1"/>
    </source>
</evidence>
<feature type="compositionally biased region" description="Basic and acidic residues" evidence="1">
    <location>
        <begin position="204"/>
        <end position="215"/>
    </location>
</feature>
<gene>
    <name evidence="2" type="ORF">WMY93_006455</name>
</gene>
<comment type="caution">
    <text evidence="2">The sequence shown here is derived from an EMBL/GenBank/DDBJ whole genome shotgun (WGS) entry which is preliminary data.</text>
</comment>
<feature type="compositionally biased region" description="Basic and acidic residues" evidence="1">
    <location>
        <begin position="333"/>
        <end position="352"/>
    </location>
</feature>
<feature type="region of interest" description="Disordered" evidence="1">
    <location>
        <begin position="170"/>
        <end position="215"/>
    </location>
</feature>
<feature type="region of interest" description="Disordered" evidence="1">
    <location>
        <begin position="283"/>
        <end position="317"/>
    </location>
</feature>
<feature type="compositionally biased region" description="Basic and acidic residues" evidence="1">
    <location>
        <begin position="180"/>
        <end position="193"/>
    </location>
</feature>
<dbReference type="EMBL" id="JBBPFD010000004">
    <property type="protein sequence ID" value="KAK7930060.1"/>
    <property type="molecule type" value="Genomic_DNA"/>
</dbReference>
<dbReference type="Proteomes" id="UP001460270">
    <property type="component" value="Unassembled WGS sequence"/>
</dbReference>
<keyword evidence="3" id="KW-1185">Reference proteome</keyword>